<sequence length="48" mass="5415">MAGRWQCRGALTFINGACHFGLCALPGSVWHRYPWNNDSCVRSRSCDN</sequence>
<accession>A0ABN9AVJ0</accession>
<gene>
    <name evidence="1" type="ORF">SPARVUS_LOCUS1576696</name>
</gene>
<protein>
    <submittedName>
        <fullName evidence="1">Uncharacterized protein</fullName>
    </submittedName>
</protein>
<evidence type="ECO:0000313" key="1">
    <source>
        <dbReference type="EMBL" id="CAI9539317.1"/>
    </source>
</evidence>
<dbReference type="EMBL" id="CATNWA010001173">
    <property type="protein sequence ID" value="CAI9539317.1"/>
    <property type="molecule type" value="Genomic_DNA"/>
</dbReference>
<comment type="caution">
    <text evidence="1">The sequence shown here is derived from an EMBL/GenBank/DDBJ whole genome shotgun (WGS) entry which is preliminary data.</text>
</comment>
<dbReference type="Proteomes" id="UP001162483">
    <property type="component" value="Unassembled WGS sequence"/>
</dbReference>
<organism evidence="1 2">
    <name type="scientific">Staurois parvus</name>
    <dbReference type="NCBI Taxonomy" id="386267"/>
    <lineage>
        <taxon>Eukaryota</taxon>
        <taxon>Metazoa</taxon>
        <taxon>Chordata</taxon>
        <taxon>Craniata</taxon>
        <taxon>Vertebrata</taxon>
        <taxon>Euteleostomi</taxon>
        <taxon>Amphibia</taxon>
        <taxon>Batrachia</taxon>
        <taxon>Anura</taxon>
        <taxon>Neobatrachia</taxon>
        <taxon>Ranoidea</taxon>
        <taxon>Ranidae</taxon>
        <taxon>Staurois</taxon>
    </lineage>
</organism>
<keyword evidence="2" id="KW-1185">Reference proteome</keyword>
<proteinExistence type="predicted"/>
<name>A0ABN9AVJ0_9NEOB</name>
<evidence type="ECO:0000313" key="2">
    <source>
        <dbReference type="Proteomes" id="UP001162483"/>
    </source>
</evidence>
<reference evidence="1" key="1">
    <citation type="submission" date="2023-05" db="EMBL/GenBank/DDBJ databases">
        <authorList>
            <person name="Stuckert A."/>
        </authorList>
    </citation>
    <scope>NUCLEOTIDE SEQUENCE</scope>
</reference>